<evidence type="ECO:0000313" key="3">
    <source>
        <dbReference type="Proteomes" id="UP000199110"/>
    </source>
</evidence>
<protein>
    <submittedName>
        <fullName evidence="2">Uncharacterized protein</fullName>
    </submittedName>
</protein>
<dbReference type="EMBL" id="FORA01000001">
    <property type="protein sequence ID" value="SFI53471.1"/>
    <property type="molecule type" value="Genomic_DNA"/>
</dbReference>
<dbReference type="Proteomes" id="UP000199110">
    <property type="component" value="Unassembled WGS sequence"/>
</dbReference>
<feature type="chain" id="PRO_5011722002" evidence="1">
    <location>
        <begin position="31"/>
        <end position="223"/>
    </location>
</feature>
<dbReference type="AlphaFoldDB" id="A0A1I3IZR4"/>
<sequence length="223" mass="24128">MCGAQRKETRIHSRYFCCLMLTSAAVPALAQQTSEIRSGHRTHTLPVPDGHFVKARDSGQPPHVLVIETARVEPWEQASEVYQEILAVAMQTDFTDPADLDARASALFDLSVDAAGASRDGRDIRLTDALVLRPVFHFLLTRSGAEVAQSVDVTANAAGTRGVIMSTAFVMPDVTTSPILTEVSFVSVGSDLIIFIAQRVNVDSGVELGLRRVGAVLRERTGR</sequence>
<keyword evidence="1" id="KW-0732">Signal</keyword>
<proteinExistence type="predicted"/>
<keyword evidence="3" id="KW-1185">Reference proteome</keyword>
<organism evidence="2 3">
    <name type="scientific">Jannaschia pohangensis</name>
    <dbReference type="NCBI Taxonomy" id="390807"/>
    <lineage>
        <taxon>Bacteria</taxon>
        <taxon>Pseudomonadati</taxon>
        <taxon>Pseudomonadota</taxon>
        <taxon>Alphaproteobacteria</taxon>
        <taxon>Rhodobacterales</taxon>
        <taxon>Roseobacteraceae</taxon>
        <taxon>Jannaschia</taxon>
    </lineage>
</organism>
<feature type="signal peptide" evidence="1">
    <location>
        <begin position="1"/>
        <end position="30"/>
    </location>
</feature>
<accession>A0A1I3IZR4</accession>
<name>A0A1I3IZR4_9RHOB</name>
<reference evidence="2 3" key="1">
    <citation type="submission" date="2016-10" db="EMBL/GenBank/DDBJ databases">
        <authorList>
            <person name="de Groot N.N."/>
        </authorList>
    </citation>
    <scope>NUCLEOTIDE SEQUENCE [LARGE SCALE GENOMIC DNA]</scope>
    <source>
        <strain evidence="2 3">DSM 19073</strain>
    </source>
</reference>
<evidence type="ECO:0000256" key="1">
    <source>
        <dbReference type="SAM" id="SignalP"/>
    </source>
</evidence>
<evidence type="ECO:0000313" key="2">
    <source>
        <dbReference type="EMBL" id="SFI53471.1"/>
    </source>
</evidence>
<gene>
    <name evidence="2" type="ORF">SAMN04488095_1158</name>
</gene>
<dbReference type="STRING" id="390807.SAMN04488095_1158"/>